<accession>A0A540WS83</accession>
<sequence>MIEIVDLHKTFGENKVLTGINLSVPAGSTCVILGGSGSGKTVLMKHMIGLLRPDSGQVIIDGEDIIPMGVQSLQRVRNKFGMVFQAAALFDSMTVFENVAFPLREHTHLSEDELYAKVRSKLDLMGLKREVESKFPSDLSGGMRKRVGLARAVVLDPKIVLYDEPTTGLDPITTDYVDEMILAAQKGLGVTSVVISHDISSAFNVGDQIAFLSKGVIVAHGPPEQLRESQHPAVKVFLETWFGKN</sequence>
<dbReference type="RefSeq" id="WP_141646485.1">
    <property type="nucleotide sequence ID" value="NZ_VIFM01000170.1"/>
</dbReference>
<keyword evidence="3 5" id="KW-0067">ATP-binding</keyword>
<dbReference type="PROSITE" id="PS50893">
    <property type="entry name" value="ABC_TRANSPORTER_2"/>
    <property type="match status" value="1"/>
</dbReference>
<keyword evidence="6" id="KW-1185">Reference proteome</keyword>
<gene>
    <name evidence="5" type="ORF">FJV41_32435</name>
</gene>
<dbReference type="Proteomes" id="UP000315369">
    <property type="component" value="Unassembled WGS sequence"/>
</dbReference>
<dbReference type="SMART" id="SM00382">
    <property type="entry name" value="AAA"/>
    <property type="match status" value="1"/>
</dbReference>
<evidence type="ECO:0000256" key="3">
    <source>
        <dbReference type="ARBA" id="ARBA00022840"/>
    </source>
</evidence>
<dbReference type="PANTHER" id="PTHR43023:SF6">
    <property type="entry name" value="INTERMEMBRANE PHOSPHOLIPID TRANSPORT SYSTEM ATP-BINDING PROTEIN MLAF"/>
    <property type="match status" value="1"/>
</dbReference>
<dbReference type="InterPro" id="IPR017871">
    <property type="entry name" value="ABC_transporter-like_CS"/>
</dbReference>
<dbReference type="InterPro" id="IPR003593">
    <property type="entry name" value="AAA+_ATPase"/>
</dbReference>
<dbReference type="Pfam" id="PF00005">
    <property type="entry name" value="ABC_tran"/>
    <property type="match status" value="1"/>
</dbReference>
<dbReference type="OrthoDB" id="9809450at2"/>
<dbReference type="AlphaFoldDB" id="A0A540WS83"/>
<keyword evidence="2" id="KW-0547">Nucleotide-binding</keyword>
<evidence type="ECO:0000259" key="4">
    <source>
        <dbReference type="PROSITE" id="PS50893"/>
    </source>
</evidence>
<proteinExistence type="predicted"/>
<evidence type="ECO:0000256" key="1">
    <source>
        <dbReference type="ARBA" id="ARBA00022448"/>
    </source>
</evidence>
<dbReference type="GO" id="GO:0016887">
    <property type="term" value="F:ATP hydrolysis activity"/>
    <property type="evidence" value="ECO:0007669"/>
    <property type="project" value="InterPro"/>
</dbReference>
<evidence type="ECO:0000313" key="5">
    <source>
        <dbReference type="EMBL" id="TQF11797.1"/>
    </source>
</evidence>
<evidence type="ECO:0000256" key="2">
    <source>
        <dbReference type="ARBA" id="ARBA00022741"/>
    </source>
</evidence>
<evidence type="ECO:0000313" key="6">
    <source>
        <dbReference type="Proteomes" id="UP000315369"/>
    </source>
</evidence>
<keyword evidence="1" id="KW-0813">Transport</keyword>
<protein>
    <submittedName>
        <fullName evidence="5">ABC transporter ATP-binding protein</fullName>
    </submittedName>
</protein>
<reference evidence="5 6" key="1">
    <citation type="submission" date="2019-06" db="EMBL/GenBank/DDBJ databases">
        <authorList>
            <person name="Livingstone P."/>
            <person name="Whitworth D."/>
        </authorList>
    </citation>
    <scope>NUCLEOTIDE SEQUENCE [LARGE SCALE GENOMIC DNA]</scope>
    <source>
        <strain evidence="5 6">AM401</strain>
    </source>
</reference>
<dbReference type="EMBL" id="VIFM01000170">
    <property type="protein sequence ID" value="TQF11797.1"/>
    <property type="molecule type" value="Genomic_DNA"/>
</dbReference>
<dbReference type="InterPro" id="IPR027417">
    <property type="entry name" value="P-loop_NTPase"/>
</dbReference>
<name>A0A540WS83_9BACT</name>
<dbReference type="PROSITE" id="PS00211">
    <property type="entry name" value="ABC_TRANSPORTER_1"/>
    <property type="match status" value="1"/>
</dbReference>
<dbReference type="CDD" id="cd03261">
    <property type="entry name" value="ABC_Org_Solvent_Resistant"/>
    <property type="match status" value="1"/>
</dbReference>
<organism evidence="5 6">
    <name type="scientific">Myxococcus llanfairpwllgwyngyllgogerychwyrndrobwllllantysiliogogogochensis</name>
    <dbReference type="NCBI Taxonomy" id="2590453"/>
    <lineage>
        <taxon>Bacteria</taxon>
        <taxon>Pseudomonadati</taxon>
        <taxon>Myxococcota</taxon>
        <taxon>Myxococcia</taxon>
        <taxon>Myxococcales</taxon>
        <taxon>Cystobacterineae</taxon>
        <taxon>Myxococcaceae</taxon>
        <taxon>Myxococcus</taxon>
    </lineage>
</organism>
<comment type="caution">
    <text evidence="5">The sequence shown here is derived from an EMBL/GenBank/DDBJ whole genome shotgun (WGS) entry which is preliminary data.</text>
</comment>
<dbReference type="InterPro" id="IPR003439">
    <property type="entry name" value="ABC_transporter-like_ATP-bd"/>
</dbReference>
<dbReference type="SUPFAM" id="SSF52540">
    <property type="entry name" value="P-loop containing nucleoside triphosphate hydrolases"/>
    <property type="match status" value="1"/>
</dbReference>
<feature type="domain" description="ABC transporter" evidence="4">
    <location>
        <begin position="2"/>
        <end position="239"/>
    </location>
</feature>
<dbReference type="Gene3D" id="3.40.50.300">
    <property type="entry name" value="P-loop containing nucleotide triphosphate hydrolases"/>
    <property type="match status" value="1"/>
</dbReference>
<dbReference type="GO" id="GO:0005524">
    <property type="term" value="F:ATP binding"/>
    <property type="evidence" value="ECO:0007669"/>
    <property type="project" value="UniProtKB-KW"/>
</dbReference>
<dbReference type="PANTHER" id="PTHR43023">
    <property type="entry name" value="PROTEIN TRIGALACTOSYLDIACYLGLYCEROL 3, CHLOROPLASTIC"/>
    <property type="match status" value="1"/>
</dbReference>